<sequence>MLVVKEYIVLSDQASFPPIICFQILFRPKPWYPPAEDQKHTPRFIRGGCNYLFLRSSLARDLLPIQFVTKMDRSEH</sequence>
<name>A0A445GD54_GLYSO</name>
<dbReference type="EMBL" id="QZWG01000016">
    <property type="protein sequence ID" value="RZB59184.1"/>
    <property type="molecule type" value="Genomic_DNA"/>
</dbReference>
<dbReference type="Proteomes" id="UP000289340">
    <property type="component" value="Chromosome 16"/>
</dbReference>
<evidence type="ECO:0000313" key="2">
    <source>
        <dbReference type="Proteomes" id="UP000289340"/>
    </source>
</evidence>
<comment type="caution">
    <text evidence="1">The sequence shown here is derived from an EMBL/GenBank/DDBJ whole genome shotgun (WGS) entry which is preliminary data.</text>
</comment>
<reference evidence="1 2" key="1">
    <citation type="submission" date="2018-09" db="EMBL/GenBank/DDBJ databases">
        <title>A high-quality reference genome of wild soybean provides a powerful tool to mine soybean genomes.</title>
        <authorList>
            <person name="Xie M."/>
            <person name="Chung C.Y.L."/>
            <person name="Li M.-W."/>
            <person name="Wong F.-L."/>
            <person name="Chan T.-F."/>
            <person name="Lam H.-M."/>
        </authorList>
    </citation>
    <scope>NUCLEOTIDE SEQUENCE [LARGE SCALE GENOMIC DNA]</scope>
    <source>
        <strain evidence="2">cv. W05</strain>
        <tissue evidence="1">Hypocotyl of etiolated seedlings</tissue>
    </source>
</reference>
<dbReference type="AlphaFoldDB" id="A0A445GD54"/>
<organism evidence="1 2">
    <name type="scientific">Glycine soja</name>
    <name type="common">Wild soybean</name>
    <dbReference type="NCBI Taxonomy" id="3848"/>
    <lineage>
        <taxon>Eukaryota</taxon>
        <taxon>Viridiplantae</taxon>
        <taxon>Streptophyta</taxon>
        <taxon>Embryophyta</taxon>
        <taxon>Tracheophyta</taxon>
        <taxon>Spermatophyta</taxon>
        <taxon>Magnoliopsida</taxon>
        <taxon>eudicotyledons</taxon>
        <taxon>Gunneridae</taxon>
        <taxon>Pentapetalae</taxon>
        <taxon>rosids</taxon>
        <taxon>fabids</taxon>
        <taxon>Fabales</taxon>
        <taxon>Fabaceae</taxon>
        <taxon>Papilionoideae</taxon>
        <taxon>50 kb inversion clade</taxon>
        <taxon>NPAAA clade</taxon>
        <taxon>indigoferoid/millettioid clade</taxon>
        <taxon>Phaseoleae</taxon>
        <taxon>Glycine</taxon>
        <taxon>Glycine subgen. Soja</taxon>
    </lineage>
</organism>
<gene>
    <name evidence="1" type="ORF">D0Y65_042455</name>
</gene>
<evidence type="ECO:0000313" key="1">
    <source>
        <dbReference type="EMBL" id="RZB59184.1"/>
    </source>
</evidence>
<protein>
    <submittedName>
        <fullName evidence="1">Uncharacterized protein</fullName>
    </submittedName>
</protein>
<accession>A0A445GD54</accession>
<proteinExistence type="predicted"/>
<dbReference type="EMBL" id="QZWG01000016">
    <property type="protein sequence ID" value="RZB59185.1"/>
    <property type="molecule type" value="Genomic_DNA"/>
</dbReference>
<keyword evidence="2" id="KW-1185">Reference proteome</keyword>